<evidence type="ECO:0000313" key="2">
    <source>
        <dbReference type="EMBL" id="MDO5457519.1"/>
    </source>
</evidence>
<dbReference type="Pfam" id="PF04961">
    <property type="entry name" value="FTCD_C"/>
    <property type="match status" value="1"/>
</dbReference>
<dbReference type="GO" id="GO:0003824">
    <property type="term" value="F:catalytic activity"/>
    <property type="evidence" value="ECO:0007669"/>
    <property type="project" value="InterPro"/>
</dbReference>
<comment type="caution">
    <text evidence="2">The sequence shown here is derived from an EMBL/GenBank/DDBJ whole genome shotgun (WGS) entry which is preliminary data.</text>
</comment>
<name>A0AA43UCM9_9LACT</name>
<dbReference type="InterPro" id="IPR007044">
    <property type="entry name" value="Cyclodeamin/CycHdrlase"/>
</dbReference>
<dbReference type="Proteomes" id="UP001171751">
    <property type="component" value="Unassembled WGS sequence"/>
</dbReference>
<dbReference type="Gene3D" id="1.20.120.680">
    <property type="entry name" value="Formiminotetrahydrofolate cyclodeaminase monomer, up-and-down helical bundle"/>
    <property type="match status" value="1"/>
</dbReference>
<sequence>MNIQTNDFLNALGDSKNVAGGGSAAALVGAVAASLVRKVYDNEKNKNRHTDKIDEINKRIHSLEEIQERFQYLIDADPKALEPLIQAYKMPQDTTEAKEARHAKIQAGIETAARPQVEILELLTDLAIHQEYLVKMQPKGEIVTNLAESLLFADSAFKVAHIGARTNYEALSEEEKREDRLEHTETLLTIGRDRIASAYESVSKFLEDKEWS</sequence>
<evidence type="ECO:0000313" key="3">
    <source>
        <dbReference type="Proteomes" id="UP001171751"/>
    </source>
</evidence>
<evidence type="ECO:0000259" key="1">
    <source>
        <dbReference type="Pfam" id="PF04961"/>
    </source>
</evidence>
<organism evidence="2 3">
    <name type="scientific">Atopococcus tabaci</name>
    <dbReference type="NCBI Taxonomy" id="269774"/>
    <lineage>
        <taxon>Bacteria</taxon>
        <taxon>Bacillati</taxon>
        <taxon>Bacillota</taxon>
        <taxon>Bacilli</taxon>
        <taxon>Lactobacillales</taxon>
        <taxon>Carnobacteriaceae</taxon>
        <taxon>Atopococcus</taxon>
    </lineage>
</organism>
<proteinExistence type="predicted"/>
<dbReference type="SUPFAM" id="SSF101262">
    <property type="entry name" value="Methenyltetrahydrofolate cyclohydrolase-like"/>
    <property type="match status" value="1"/>
</dbReference>
<dbReference type="InterPro" id="IPR036178">
    <property type="entry name" value="Formintransfe-cycloase-like_sf"/>
</dbReference>
<gene>
    <name evidence="2" type="ORF">Q4F26_04160</name>
</gene>
<reference evidence="2" key="1">
    <citation type="submission" date="2023-07" db="EMBL/GenBank/DDBJ databases">
        <title>Between Cages and Wild: Unraveling the Impact of Captivity on Animal Microbiomes and Antimicrobial Resistance.</title>
        <authorList>
            <person name="Schmartz G.P."/>
            <person name="Rehner J."/>
            <person name="Schuff M.J."/>
            <person name="Becker S.L."/>
            <person name="Kravczyk M."/>
            <person name="Gurevich A."/>
            <person name="Francke R."/>
            <person name="Mueller R."/>
            <person name="Keller V."/>
            <person name="Keller A."/>
        </authorList>
    </citation>
    <scope>NUCLEOTIDE SEQUENCE</scope>
    <source>
        <strain evidence="2">S39M_St_73</strain>
    </source>
</reference>
<dbReference type="AlphaFoldDB" id="A0AA43UCM9"/>
<protein>
    <submittedName>
        <fullName evidence="2">Cyclodeaminase/cyclohydrolase family protein</fullName>
    </submittedName>
</protein>
<keyword evidence="3" id="KW-1185">Reference proteome</keyword>
<feature type="domain" description="Cyclodeaminase/cyclohydrolase" evidence="1">
    <location>
        <begin position="6"/>
        <end position="183"/>
    </location>
</feature>
<dbReference type="EMBL" id="JAUNQW010000013">
    <property type="protein sequence ID" value="MDO5457519.1"/>
    <property type="molecule type" value="Genomic_DNA"/>
</dbReference>
<accession>A0AA43UCM9</accession>